<dbReference type="EMBL" id="JADEYC010000009">
    <property type="protein sequence ID" value="MBE9374080.1"/>
    <property type="molecule type" value="Genomic_DNA"/>
</dbReference>
<feature type="transmembrane region" description="Helical" evidence="2">
    <location>
        <begin position="15"/>
        <end position="37"/>
    </location>
</feature>
<keyword evidence="5" id="KW-1185">Reference proteome</keyword>
<protein>
    <submittedName>
        <fullName evidence="4">LytR C-terminal domain-containing protein</fullName>
    </submittedName>
</protein>
<organism evidence="4 5">
    <name type="scientific">Saccharopolyspora montiporae</name>
    <dbReference type="NCBI Taxonomy" id="2781240"/>
    <lineage>
        <taxon>Bacteria</taxon>
        <taxon>Bacillati</taxon>
        <taxon>Actinomycetota</taxon>
        <taxon>Actinomycetes</taxon>
        <taxon>Pseudonocardiales</taxon>
        <taxon>Pseudonocardiaceae</taxon>
        <taxon>Saccharopolyspora</taxon>
    </lineage>
</organism>
<feature type="domain" description="LytR/CpsA/Psr regulator C-terminal" evidence="3">
    <location>
        <begin position="133"/>
        <end position="222"/>
    </location>
</feature>
<keyword evidence="2" id="KW-1133">Transmembrane helix</keyword>
<dbReference type="Gene3D" id="3.30.70.2390">
    <property type="match status" value="1"/>
</dbReference>
<feature type="compositionally biased region" description="Polar residues" evidence="1">
    <location>
        <begin position="118"/>
        <end position="128"/>
    </location>
</feature>
<gene>
    <name evidence="4" type="ORF">IQ251_06420</name>
</gene>
<accession>A0A929B928</accession>
<comment type="caution">
    <text evidence="4">The sequence shown here is derived from an EMBL/GenBank/DDBJ whole genome shotgun (WGS) entry which is preliminary data.</text>
</comment>
<feature type="region of interest" description="Disordered" evidence="1">
    <location>
        <begin position="39"/>
        <end position="134"/>
    </location>
</feature>
<evidence type="ECO:0000313" key="5">
    <source>
        <dbReference type="Proteomes" id="UP000598360"/>
    </source>
</evidence>
<sequence>MAAEERPAGPDKAKVAGYGLIGVGVIAAAIGVSTLYAEQEPEAAQKVPPAPTSGQEPGGQEPGGQEPGGQESGGQESGGDPQQGEVPADPGQAEPPAQQVPPQSKPDGALPDRPAQQVDPQQDRPSGTEQDRVVVRVYNNSKIKGLAHRAAEDFRAAGYEVPEVGNFARGVIPTTTVYFRPGTEEEAAAEKVAQRFGARAEPRFEGVGDASPGLVAIITNDYRNAGS</sequence>
<keyword evidence="2" id="KW-0812">Transmembrane</keyword>
<dbReference type="AlphaFoldDB" id="A0A929B928"/>
<proteinExistence type="predicted"/>
<feature type="compositionally biased region" description="Low complexity" evidence="1">
    <location>
        <begin position="78"/>
        <end position="102"/>
    </location>
</feature>
<evidence type="ECO:0000256" key="1">
    <source>
        <dbReference type="SAM" id="MobiDB-lite"/>
    </source>
</evidence>
<evidence type="ECO:0000259" key="3">
    <source>
        <dbReference type="Pfam" id="PF13399"/>
    </source>
</evidence>
<evidence type="ECO:0000256" key="2">
    <source>
        <dbReference type="SAM" id="Phobius"/>
    </source>
</evidence>
<keyword evidence="2" id="KW-0472">Membrane</keyword>
<dbReference type="Proteomes" id="UP000598360">
    <property type="component" value="Unassembled WGS sequence"/>
</dbReference>
<dbReference type="InterPro" id="IPR027381">
    <property type="entry name" value="LytR/CpsA/Psr_C"/>
</dbReference>
<name>A0A929B928_9PSEU</name>
<dbReference type="Pfam" id="PF13399">
    <property type="entry name" value="LytR_C"/>
    <property type="match status" value="1"/>
</dbReference>
<feature type="compositionally biased region" description="Gly residues" evidence="1">
    <location>
        <begin position="56"/>
        <end position="77"/>
    </location>
</feature>
<dbReference type="RefSeq" id="WP_193927518.1">
    <property type="nucleotide sequence ID" value="NZ_JADEYC010000009.1"/>
</dbReference>
<reference evidence="4" key="1">
    <citation type="submission" date="2020-10" db="EMBL/GenBank/DDBJ databases">
        <title>Diversity and distribution of actinomycetes associated with coral in the coast of Hainan.</title>
        <authorList>
            <person name="Li F."/>
        </authorList>
    </citation>
    <scope>NUCLEOTIDE SEQUENCE</scope>
    <source>
        <strain evidence="4">HNM0983</strain>
    </source>
</reference>
<evidence type="ECO:0000313" key="4">
    <source>
        <dbReference type="EMBL" id="MBE9374080.1"/>
    </source>
</evidence>